<dbReference type="PANTHER" id="PTHR37816">
    <property type="entry name" value="YALI0E33011P"/>
    <property type="match status" value="1"/>
</dbReference>
<name>A0A140DRT5_9FIRM</name>
<keyword evidence="2" id="KW-1185">Reference proteome</keyword>
<dbReference type="InterPro" id="IPR027417">
    <property type="entry name" value="P-loop_NTPase"/>
</dbReference>
<evidence type="ECO:0008006" key="3">
    <source>
        <dbReference type="Google" id="ProtNLM"/>
    </source>
</evidence>
<reference evidence="1 2" key="1">
    <citation type="journal article" date="2016" name="Gut Pathog.">
        <title>Whole genome sequencing of "Faecalibaculum rodentium" ALO17, isolated from C57BL/6J laboratory mouse feces.</title>
        <authorList>
            <person name="Lim S."/>
            <person name="Chang D.H."/>
            <person name="Ahn S."/>
            <person name="Kim B.C."/>
        </authorList>
    </citation>
    <scope>NUCLEOTIDE SEQUENCE [LARGE SCALE GENOMIC DNA]</scope>
    <source>
        <strain evidence="1 2">Alo17</strain>
    </source>
</reference>
<evidence type="ECO:0000313" key="2">
    <source>
        <dbReference type="Proteomes" id="UP000069771"/>
    </source>
</evidence>
<proteinExistence type="predicted"/>
<sequence>MEAFPASFFLHPAHNGTMKRILVIGCAGSGKSTLSRRLRDILHLPLIYLDQIWHLPDGSHISPEEFDEQLAEVLDSPCWILDGNYRRTLPIRLEHCDTVILLDFPTEICLSQAAGRIGRKREDLPWVETEFDPEFQNWIRHFRKRNLPEIMSMLEEYRESRSIYVLHSHQETEDFIQTLKQLQHFGLKR</sequence>
<organism evidence="1 2">
    <name type="scientific">Faecalibaculum rodentium</name>
    <dbReference type="NCBI Taxonomy" id="1702221"/>
    <lineage>
        <taxon>Bacteria</taxon>
        <taxon>Bacillati</taxon>
        <taxon>Bacillota</taxon>
        <taxon>Erysipelotrichia</taxon>
        <taxon>Erysipelotrichales</taxon>
        <taxon>Erysipelotrichaceae</taxon>
        <taxon>Faecalibaculum</taxon>
    </lineage>
</organism>
<evidence type="ECO:0000313" key="1">
    <source>
        <dbReference type="EMBL" id="AMK53362.1"/>
    </source>
</evidence>
<dbReference type="InterPro" id="IPR052922">
    <property type="entry name" value="Cytidylate_Kinase-2"/>
</dbReference>
<gene>
    <name evidence="1" type="ORF">AALO17_02280</name>
</gene>
<dbReference type="Gene3D" id="3.40.50.300">
    <property type="entry name" value="P-loop containing nucleotide triphosphate hydrolases"/>
    <property type="match status" value="1"/>
</dbReference>
<dbReference type="AlphaFoldDB" id="A0A140DRT5"/>
<dbReference type="EMBL" id="CP011391">
    <property type="protein sequence ID" value="AMK53362.1"/>
    <property type="molecule type" value="Genomic_DNA"/>
</dbReference>
<dbReference type="KEGG" id="fro:AALO17_02280"/>
<dbReference type="Proteomes" id="UP000069771">
    <property type="component" value="Chromosome"/>
</dbReference>
<protein>
    <recommendedName>
        <fullName evidence="3">Adenylate kinase</fullName>
    </recommendedName>
</protein>
<accession>A0A140DRT5</accession>
<dbReference type="PANTHER" id="PTHR37816:SF3">
    <property type="entry name" value="MODULATES DNA TOPOLOGY"/>
    <property type="match status" value="1"/>
</dbReference>
<dbReference type="OrthoDB" id="1201990at2"/>
<dbReference type="STRING" id="1702221.AALO17_02280"/>
<dbReference type="SUPFAM" id="SSF52540">
    <property type="entry name" value="P-loop containing nucleoside triphosphate hydrolases"/>
    <property type="match status" value="1"/>
</dbReference>